<dbReference type="EMBL" id="JBAWKS010000002">
    <property type="protein sequence ID" value="MEI4551000.1"/>
    <property type="molecule type" value="Genomic_DNA"/>
</dbReference>
<dbReference type="Proteomes" id="UP001382455">
    <property type="component" value="Unassembled WGS sequence"/>
</dbReference>
<sequence>MEEQSFSKQYLSNAKESSSSNKVLVAILIASQLSQSEALEKFYTQGLTLAFDNILWFDQATKRCLFSEERMICNPTESIEELKKMDQDNGLPHIYSAIYHIRKNDLSKAYEELNSAANKKKYDDFYWKRFSILLETLKEAGYPKTHLHTAAIKYSHNMVVQPYQELMHLCNEQSKLSLDWRNSCVKIGKLLENKGTIFFANMVGFALQREALKNDTNDVARLKKVMEEREALNQWRINAVKILDFIEAQKKGPDSYYSDLVEFGERKAIENALMLNNEHNKPKQ</sequence>
<evidence type="ECO:0000313" key="1">
    <source>
        <dbReference type="EMBL" id="MEI4551000.1"/>
    </source>
</evidence>
<name>A0ABU8EVK8_9GAMM</name>
<protein>
    <submittedName>
        <fullName evidence="1">Uncharacterized protein</fullName>
    </submittedName>
</protein>
<proteinExistence type="predicted"/>
<reference evidence="1 2" key="1">
    <citation type="submission" date="2023-12" db="EMBL/GenBank/DDBJ databases">
        <title>Friends and Foes: Symbiotic and Algicidal bacterial influence on Karenia brevis blooms.</title>
        <authorList>
            <person name="Fei C."/>
            <person name="Mohamed A.R."/>
            <person name="Booker A."/>
            <person name="Arshad M."/>
            <person name="Klass S."/>
            <person name="Ahn S."/>
            <person name="Gilbert P.M."/>
            <person name="Heil C.A."/>
            <person name="Martinez J.M."/>
            <person name="Amin S.A."/>
        </authorList>
    </citation>
    <scope>NUCLEOTIDE SEQUENCE [LARGE SCALE GENOMIC DNA]</scope>
    <source>
        <strain evidence="1 2">CE15</strain>
    </source>
</reference>
<comment type="caution">
    <text evidence="1">The sequence shown here is derived from an EMBL/GenBank/DDBJ whole genome shotgun (WGS) entry which is preliminary data.</text>
</comment>
<gene>
    <name evidence="1" type="ORF">WAE96_15115</name>
</gene>
<dbReference type="RefSeq" id="WP_336436048.1">
    <property type="nucleotide sequence ID" value="NZ_JBAWKS010000002.1"/>
</dbReference>
<keyword evidence="2" id="KW-1185">Reference proteome</keyword>
<organism evidence="1 2">
    <name type="scientific">Pseudoalteromonas spongiae</name>
    <dbReference type="NCBI Taxonomy" id="298657"/>
    <lineage>
        <taxon>Bacteria</taxon>
        <taxon>Pseudomonadati</taxon>
        <taxon>Pseudomonadota</taxon>
        <taxon>Gammaproteobacteria</taxon>
        <taxon>Alteromonadales</taxon>
        <taxon>Pseudoalteromonadaceae</taxon>
        <taxon>Pseudoalteromonas</taxon>
    </lineage>
</organism>
<evidence type="ECO:0000313" key="2">
    <source>
        <dbReference type="Proteomes" id="UP001382455"/>
    </source>
</evidence>
<accession>A0ABU8EVK8</accession>